<keyword evidence="4" id="KW-0804">Transcription</keyword>
<comment type="subcellular location">
    <subcellularLocation>
        <location evidence="1">Nucleus</location>
    </subcellularLocation>
</comment>
<keyword evidence="3" id="KW-0805">Transcription regulation</keyword>
<accession>A0ABM3N1N7</accession>
<evidence type="ECO:0000256" key="1">
    <source>
        <dbReference type="ARBA" id="ARBA00004123"/>
    </source>
</evidence>
<feature type="coiled-coil region" evidence="6">
    <location>
        <begin position="134"/>
        <end position="176"/>
    </location>
</feature>
<gene>
    <name evidence="9" type="primary">LOC116413391</name>
</gene>
<dbReference type="GeneID" id="116413391"/>
<sequence length="340" mass="39989">MQLLRVASTMSYQGSPYSGPGDEYDFEDDGYDDLDEYRDQEDALPPPPLDDSDEDTEEASETDVPKNDEPLEIKEQMYQAKLASLNKQLQQLQEEIHPEFLRRVKRLEHQLHERLRLNRIYKDHMYDVVEREYIAEKKAAAKEFEEKKIELRENLLNDFEDKRRLIENERQNMELNGDSMEVKPVMKRILRRRANEPAPAPEKRRKPLTTTLTFQLDDKDIDADLRAISRHSPPPRHHTPSHNSAAPRKHLNSSSCESPVRESSDTSETRVEDGKLLYERRWFHRGQSVYVEGREVARFPGQIHAITDEAIWVKKQNLERFRIYISQLARGKVTLKRRAS</sequence>
<feature type="region of interest" description="Disordered" evidence="7">
    <location>
        <begin position="1"/>
        <end position="68"/>
    </location>
</feature>
<keyword evidence="5" id="KW-0539">Nucleus</keyword>
<keyword evidence="2" id="KW-0678">Repressor</keyword>
<evidence type="ECO:0000313" key="8">
    <source>
        <dbReference type="Proteomes" id="UP001652740"/>
    </source>
</evidence>
<dbReference type="SMART" id="SM01401">
    <property type="entry name" value="Sds3"/>
    <property type="match status" value="1"/>
</dbReference>
<feature type="region of interest" description="Disordered" evidence="7">
    <location>
        <begin position="228"/>
        <end position="271"/>
    </location>
</feature>
<evidence type="ECO:0000256" key="2">
    <source>
        <dbReference type="ARBA" id="ARBA00022491"/>
    </source>
</evidence>
<keyword evidence="8" id="KW-1185">Reference proteome</keyword>
<feature type="region of interest" description="Disordered" evidence="7">
    <location>
        <begin position="192"/>
        <end position="213"/>
    </location>
</feature>
<proteinExistence type="predicted"/>
<dbReference type="Proteomes" id="UP001652740">
    <property type="component" value="Unplaced"/>
</dbReference>
<evidence type="ECO:0000256" key="5">
    <source>
        <dbReference type="ARBA" id="ARBA00023242"/>
    </source>
</evidence>
<dbReference type="RefSeq" id="XP_052757492.1">
    <property type="nucleotide sequence ID" value="XM_052901532.1"/>
</dbReference>
<organism evidence="8 9">
    <name type="scientific">Galleria mellonella</name>
    <name type="common">Greater wax moth</name>
    <dbReference type="NCBI Taxonomy" id="7137"/>
    <lineage>
        <taxon>Eukaryota</taxon>
        <taxon>Metazoa</taxon>
        <taxon>Ecdysozoa</taxon>
        <taxon>Arthropoda</taxon>
        <taxon>Hexapoda</taxon>
        <taxon>Insecta</taxon>
        <taxon>Pterygota</taxon>
        <taxon>Neoptera</taxon>
        <taxon>Endopterygota</taxon>
        <taxon>Lepidoptera</taxon>
        <taxon>Glossata</taxon>
        <taxon>Ditrysia</taxon>
        <taxon>Pyraloidea</taxon>
        <taxon>Pyralidae</taxon>
        <taxon>Galleriinae</taxon>
        <taxon>Galleria</taxon>
    </lineage>
</organism>
<dbReference type="InterPro" id="IPR013907">
    <property type="entry name" value="Sds3"/>
</dbReference>
<evidence type="ECO:0000256" key="4">
    <source>
        <dbReference type="ARBA" id="ARBA00023163"/>
    </source>
</evidence>
<feature type="compositionally biased region" description="Acidic residues" evidence="7">
    <location>
        <begin position="22"/>
        <end position="39"/>
    </location>
</feature>
<reference evidence="9" key="1">
    <citation type="submission" date="2025-08" db="UniProtKB">
        <authorList>
            <consortium name="RefSeq"/>
        </authorList>
    </citation>
    <scope>IDENTIFICATION</scope>
    <source>
        <tissue evidence="9">Whole larvae</tissue>
    </source>
</reference>
<protein>
    <submittedName>
        <fullName evidence="9">Sin3 histone deacetylase corepressor complex component SDS3</fullName>
    </submittedName>
</protein>
<keyword evidence="6" id="KW-0175">Coiled coil</keyword>
<feature type="compositionally biased region" description="Basic and acidic residues" evidence="7">
    <location>
        <begin position="259"/>
        <end position="271"/>
    </location>
</feature>
<evidence type="ECO:0000256" key="6">
    <source>
        <dbReference type="SAM" id="Coils"/>
    </source>
</evidence>
<evidence type="ECO:0000313" key="9">
    <source>
        <dbReference type="RefSeq" id="XP_052757492.1"/>
    </source>
</evidence>
<name>A0ABM3N1N7_GALME</name>
<feature type="compositionally biased region" description="Acidic residues" evidence="7">
    <location>
        <begin position="50"/>
        <end position="61"/>
    </location>
</feature>
<evidence type="ECO:0000256" key="7">
    <source>
        <dbReference type="SAM" id="MobiDB-lite"/>
    </source>
</evidence>
<dbReference type="PANTHER" id="PTHR21964">
    <property type="entry name" value="BREAST CANCER METASTASIS-SUPPRESSOR 1"/>
    <property type="match status" value="1"/>
</dbReference>
<dbReference type="Pfam" id="PF08598">
    <property type="entry name" value="Sds3"/>
    <property type="match status" value="1"/>
</dbReference>
<evidence type="ECO:0000256" key="3">
    <source>
        <dbReference type="ARBA" id="ARBA00023015"/>
    </source>
</evidence>